<evidence type="ECO:0000313" key="1">
    <source>
        <dbReference type="EMBL" id="KAA3472515.1"/>
    </source>
</evidence>
<gene>
    <name evidence="1" type="ORF">EPI10_022990</name>
</gene>
<dbReference type="InterPro" id="IPR043128">
    <property type="entry name" value="Rev_trsase/Diguanyl_cyclase"/>
</dbReference>
<dbReference type="Gene3D" id="3.10.10.10">
    <property type="entry name" value="HIV Type 1 Reverse Transcriptase, subunit A, domain 1"/>
    <property type="match status" value="1"/>
</dbReference>
<evidence type="ECO:0000313" key="2">
    <source>
        <dbReference type="Proteomes" id="UP000325315"/>
    </source>
</evidence>
<dbReference type="CDD" id="cd01647">
    <property type="entry name" value="RT_LTR"/>
    <property type="match status" value="1"/>
</dbReference>
<dbReference type="EMBL" id="SMMG02000005">
    <property type="protein sequence ID" value="KAA3472515.1"/>
    <property type="molecule type" value="Genomic_DNA"/>
</dbReference>
<reference evidence="2" key="1">
    <citation type="journal article" date="2019" name="Plant Biotechnol. J.">
        <title>Genome sequencing of the Australian wild diploid species Gossypium australe highlights disease resistance and delayed gland morphogenesis.</title>
        <authorList>
            <person name="Cai Y."/>
            <person name="Cai X."/>
            <person name="Wang Q."/>
            <person name="Wang P."/>
            <person name="Zhang Y."/>
            <person name="Cai C."/>
            <person name="Xu Y."/>
            <person name="Wang K."/>
            <person name="Zhou Z."/>
            <person name="Wang C."/>
            <person name="Geng S."/>
            <person name="Li B."/>
            <person name="Dong Q."/>
            <person name="Hou Y."/>
            <person name="Wang H."/>
            <person name="Ai P."/>
            <person name="Liu Z."/>
            <person name="Yi F."/>
            <person name="Sun M."/>
            <person name="An G."/>
            <person name="Cheng J."/>
            <person name="Zhang Y."/>
            <person name="Shi Q."/>
            <person name="Xie Y."/>
            <person name="Shi X."/>
            <person name="Chang Y."/>
            <person name="Huang F."/>
            <person name="Chen Y."/>
            <person name="Hong S."/>
            <person name="Mi L."/>
            <person name="Sun Q."/>
            <person name="Zhang L."/>
            <person name="Zhou B."/>
            <person name="Peng R."/>
            <person name="Zhang X."/>
            <person name="Liu F."/>
        </authorList>
    </citation>
    <scope>NUCLEOTIDE SEQUENCE [LARGE SCALE GENOMIC DNA]</scope>
    <source>
        <strain evidence="2">cv. PA1801</strain>
    </source>
</reference>
<dbReference type="OrthoDB" id="1000793at2759"/>
<protein>
    <submittedName>
        <fullName evidence="1">Retrotransposon protein</fullName>
    </submittedName>
</protein>
<dbReference type="PANTHER" id="PTHR24559:SF444">
    <property type="entry name" value="REVERSE TRANSCRIPTASE DOMAIN-CONTAINING PROTEIN"/>
    <property type="match status" value="1"/>
</dbReference>
<dbReference type="SUPFAM" id="SSF56672">
    <property type="entry name" value="DNA/RNA polymerases"/>
    <property type="match status" value="1"/>
</dbReference>
<keyword evidence="2" id="KW-1185">Reference proteome</keyword>
<comment type="caution">
    <text evidence="1">The sequence shown here is derived from an EMBL/GenBank/DDBJ whole genome shotgun (WGS) entry which is preliminary data.</text>
</comment>
<dbReference type="PANTHER" id="PTHR24559">
    <property type="entry name" value="TRANSPOSON TY3-I GAG-POL POLYPROTEIN"/>
    <property type="match status" value="1"/>
</dbReference>
<organism evidence="1 2">
    <name type="scientific">Gossypium australe</name>
    <dbReference type="NCBI Taxonomy" id="47621"/>
    <lineage>
        <taxon>Eukaryota</taxon>
        <taxon>Viridiplantae</taxon>
        <taxon>Streptophyta</taxon>
        <taxon>Embryophyta</taxon>
        <taxon>Tracheophyta</taxon>
        <taxon>Spermatophyta</taxon>
        <taxon>Magnoliopsida</taxon>
        <taxon>eudicotyledons</taxon>
        <taxon>Gunneridae</taxon>
        <taxon>Pentapetalae</taxon>
        <taxon>rosids</taxon>
        <taxon>malvids</taxon>
        <taxon>Malvales</taxon>
        <taxon>Malvaceae</taxon>
        <taxon>Malvoideae</taxon>
        <taxon>Gossypium</taxon>
    </lineage>
</organism>
<name>A0A5B6VU54_9ROSI</name>
<dbReference type="Gene3D" id="3.30.70.270">
    <property type="match status" value="1"/>
</dbReference>
<dbReference type="AlphaFoldDB" id="A0A5B6VU54"/>
<dbReference type="InterPro" id="IPR043502">
    <property type="entry name" value="DNA/RNA_pol_sf"/>
</dbReference>
<dbReference type="InterPro" id="IPR053134">
    <property type="entry name" value="RNA-dir_DNA_polymerase"/>
</dbReference>
<sequence>MDWLMMHNAIVGCRRKTIELKCQNNETIRIESDDLNSFPVVISSMLAQRFVRKRCEAYLAYVLDIKVAETKIESVPVVCEYPDVFPEEFPGLPPIREVEFGIEFVPGTTPISIAPYRMALTELKELKAQLQELTDRGFARPRCTGVICEKERWYDENLNKVTIKNKYLLPRIDDLFDQLKGATMFSKIDLRSGYYLLQVEDSDVPKTAFRTRLYLDQFVFVFIDDILIYSYDESEHAGHLRIVLQTLRDK</sequence>
<accession>A0A5B6VU54</accession>
<dbReference type="Proteomes" id="UP000325315">
    <property type="component" value="Unassembled WGS sequence"/>
</dbReference>
<proteinExistence type="predicted"/>